<comment type="caution">
    <text evidence="2">The sequence shown here is derived from an EMBL/GenBank/DDBJ whole genome shotgun (WGS) entry which is preliminary data.</text>
</comment>
<feature type="compositionally biased region" description="Polar residues" evidence="1">
    <location>
        <begin position="1"/>
        <end position="12"/>
    </location>
</feature>
<protein>
    <submittedName>
        <fullName evidence="2">Uncharacterized protein</fullName>
    </submittedName>
</protein>
<proteinExistence type="predicted"/>
<accession>A0A917LD92</accession>
<evidence type="ECO:0000313" key="3">
    <source>
        <dbReference type="Proteomes" id="UP000625682"/>
    </source>
</evidence>
<name>A0A917LD92_9ACTN</name>
<dbReference type="Proteomes" id="UP000625682">
    <property type="component" value="Unassembled WGS sequence"/>
</dbReference>
<dbReference type="EMBL" id="BMMU01000031">
    <property type="protein sequence ID" value="GGJ60287.1"/>
    <property type="molecule type" value="Genomic_DNA"/>
</dbReference>
<dbReference type="AlphaFoldDB" id="A0A917LD92"/>
<evidence type="ECO:0000313" key="2">
    <source>
        <dbReference type="EMBL" id="GGJ60287.1"/>
    </source>
</evidence>
<feature type="region of interest" description="Disordered" evidence="1">
    <location>
        <begin position="1"/>
        <end position="69"/>
    </location>
</feature>
<evidence type="ECO:0000256" key="1">
    <source>
        <dbReference type="SAM" id="MobiDB-lite"/>
    </source>
</evidence>
<feature type="compositionally biased region" description="Low complexity" evidence="1">
    <location>
        <begin position="38"/>
        <end position="50"/>
    </location>
</feature>
<reference evidence="2" key="1">
    <citation type="journal article" date="2014" name="Int. J. Syst. Evol. Microbiol.">
        <title>Complete genome sequence of Corynebacterium casei LMG S-19264T (=DSM 44701T), isolated from a smear-ripened cheese.</title>
        <authorList>
            <consortium name="US DOE Joint Genome Institute (JGI-PGF)"/>
            <person name="Walter F."/>
            <person name="Albersmeier A."/>
            <person name="Kalinowski J."/>
            <person name="Ruckert C."/>
        </authorList>
    </citation>
    <scope>NUCLEOTIDE SEQUENCE</scope>
    <source>
        <strain evidence="2">CGMCC 4.7272</strain>
    </source>
</reference>
<gene>
    <name evidence="2" type="ORF">GCM10012282_66940</name>
</gene>
<organism evidence="2 3">
    <name type="scientific">Streptomyces lacrimifluminis</name>
    <dbReference type="NCBI Taxonomy" id="1500077"/>
    <lineage>
        <taxon>Bacteria</taxon>
        <taxon>Bacillati</taxon>
        <taxon>Actinomycetota</taxon>
        <taxon>Actinomycetes</taxon>
        <taxon>Kitasatosporales</taxon>
        <taxon>Streptomycetaceae</taxon>
        <taxon>Streptomyces</taxon>
    </lineage>
</organism>
<keyword evidence="3" id="KW-1185">Reference proteome</keyword>
<reference evidence="2" key="2">
    <citation type="submission" date="2020-09" db="EMBL/GenBank/DDBJ databases">
        <authorList>
            <person name="Sun Q."/>
            <person name="Zhou Y."/>
        </authorList>
    </citation>
    <scope>NUCLEOTIDE SEQUENCE</scope>
    <source>
        <strain evidence="2">CGMCC 4.7272</strain>
    </source>
</reference>
<sequence>MRKKGPNTSTTVRAERIRAARAESASAERTYSDNPSRAVPAVPVVPTPTADEAKVDAGDTTGRRPVRTASAAAPGRRLAVPASELCLGYCLDCRFGNLFAYRFADLASSSSICSNLSAAMVR</sequence>